<dbReference type="InParanoid" id="K4AW73"/>
<organism evidence="1">
    <name type="scientific">Solanum lycopersicum</name>
    <name type="common">Tomato</name>
    <name type="synonym">Lycopersicon esculentum</name>
    <dbReference type="NCBI Taxonomy" id="4081"/>
    <lineage>
        <taxon>Eukaryota</taxon>
        <taxon>Viridiplantae</taxon>
        <taxon>Streptophyta</taxon>
        <taxon>Embryophyta</taxon>
        <taxon>Tracheophyta</taxon>
        <taxon>Spermatophyta</taxon>
        <taxon>Magnoliopsida</taxon>
        <taxon>eudicotyledons</taxon>
        <taxon>Gunneridae</taxon>
        <taxon>Pentapetalae</taxon>
        <taxon>asterids</taxon>
        <taxon>lamiids</taxon>
        <taxon>Solanales</taxon>
        <taxon>Solanaceae</taxon>
        <taxon>Solanoideae</taxon>
        <taxon>Solaneae</taxon>
        <taxon>Solanum</taxon>
        <taxon>Solanum subgen. Lycopersicon</taxon>
    </lineage>
</organism>
<reference evidence="1" key="2">
    <citation type="submission" date="2015-06" db="UniProtKB">
        <authorList>
            <consortium name="EnsemblPlants"/>
        </authorList>
    </citation>
    <scope>IDENTIFICATION</scope>
    <source>
        <strain evidence="1">cv. Heinz 1706</strain>
    </source>
</reference>
<dbReference type="PaxDb" id="4081-Solyc01g058650.2.1"/>
<dbReference type="HOGENOM" id="CLU_2927073_0_0_1"/>
<evidence type="ECO:0000313" key="2">
    <source>
        <dbReference type="Proteomes" id="UP000004994"/>
    </source>
</evidence>
<proteinExistence type="predicted"/>
<dbReference type="Proteomes" id="UP000004994">
    <property type="component" value="Chromosome 1"/>
</dbReference>
<dbReference type="PhylomeDB" id="K4AW73"/>
<dbReference type="Gramene" id="Solyc01g058650.2.1">
    <property type="protein sequence ID" value="Solyc01g058650.2.1"/>
    <property type="gene ID" value="Solyc01g058650.2"/>
</dbReference>
<sequence>VEMKLLAQQRDLQAKIPDIDKCLDIVATLQAKKGSGEAPLKSNHGRMFSTVFLKVKSAIKRQG</sequence>
<accession>K4AW73</accession>
<name>K4AW73_SOLLC</name>
<dbReference type="EnsemblPlants" id="Solyc01g058650.2.1">
    <property type="protein sequence ID" value="Solyc01g058650.2.1"/>
    <property type="gene ID" value="Solyc01g058650.2"/>
</dbReference>
<dbReference type="AlphaFoldDB" id="K4AW73"/>
<reference evidence="1" key="1">
    <citation type="journal article" date="2012" name="Nature">
        <title>The tomato genome sequence provides insights into fleshy fruit evolution.</title>
        <authorList>
            <consortium name="Tomato Genome Consortium"/>
        </authorList>
    </citation>
    <scope>NUCLEOTIDE SEQUENCE [LARGE SCALE GENOMIC DNA]</scope>
    <source>
        <strain evidence="1">cv. Heinz 1706</strain>
    </source>
</reference>
<keyword evidence="2" id="KW-1185">Reference proteome</keyword>
<evidence type="ECO:0000313" key="1">
    <source>
        <dbReference type="EnsemblPlants" id="Solyc01g058650.2.1"/>
    </source>
</evidence>
<dbReference type="eggNOG" id="KOG3313">
    <property type="taxonomic scope" value="Eukaryota"/>
</dbReference>
<dbReference type="STRING" id="4081.K4AW73"/>
<protein>
    <submittedName>
        <fullName evidence="1">Uncharacterized protein</fullName>
    </submittedName>
</protein>